<evidence type="ECO:0000256" key="16">
    <source>
        <dbReference type="ARBA" id="ARBA00023016"/>
    </source>
</evidence>
<evidence type="ECO:0000256" key="8">
    <source>
        <dbReference type="ARBA" id="ARBA00022679"/>
    </source>
</evidence>
<dbReference type="PANTHER" id="PTHR44936:SF9">
    <property type="entry name" value="SENSOR PROTEIN CREC"/>
    <property type="match status" value="1"/>
</dbReference>
<evidence type="ECO:0000256" key="6">
    <source>
        <dbReference type="ARBA" id="ARBA00022475"/>
    </source>
</evidence>
<dbReference type="PANTHER" id="PTHR44936">
    <property type="entry name" value="SENSOR PROTEIN CREC"/>
    <property type="match status" value="1"/>
</dbReference>
<dbReference type="PROSITE" id="PS50885">
    <property type="entry name" value="HAMP"/>
    <property type="match status" value="1"/>
</dbReference>
<evidence type="ECO:0000256" key="19">
    <source>
        <dbReference type="ARBA" id="ARBA00023211"/>
    </source>
</evidence>
<dbReference type="PRINTS" id="PR00344">
    <property type="entry name" value="BCTRLSENSOR"/>
</dbReference>
<feature type="transmembrane region" description="Helical" evidence="22">
    <location>
        <begin position="165"/>
        <end position="187"/>
    </location>
</feature>
<evidence type="ECO:0000256" key="7">
    <source>
        <dbReference type="ARBA" id="ARBA00022553"/>
    </source>
</evidence>
<evidence type="ECO:0000313" key="25">
    <source>
        <dbReference type="EMBL" id="MFB9756005.1"/>
    </source>
</evidence>
<evidence type="ECO:0000256" key="21">
    <source>
        <dbReference type="ARBA" id="ARBA00041776"/>
    </source>
</evidence>
<keyword evidence="9" id="KW-0547">Nucleotide-binding</keyword>
<evidence type="ECO:0000256" key="13">
    <source>
        <dbReference type="ARBA" id="ARBA00022842"/>
    </source>
</evidence>
<dbReference type="GO" id="GO:0016301">
    <property type="term" value="F:kinase activity"/>
    <property type="evidence" value="ECO:0007669"/>
    <property type="project" value="UniProtKB-KW"/>
</dbReference>
<evidence type="ECO:0000256" key="14">
    <source>
        <dbReference type="ARBA" id="ARBA00022912"/>
    </source>
</evidence>
<evidence type="ECO:0000256" key="11">
    <source>
        <dbReference type="ARBA" id="ARBA00022801"/>
    </source>
</evidence>
<keyword evidence="11" id="KW-0378">Hydrolase</keyword>
<dbReference type="InterPro" id="IPR003660">
    <property type="entry name" value="HAMP_dom"/>
</dbReference>
<gene>
    <name evidence="25" type="ORF">ACFFNY_30895</name>
</gene>
<comment type="subcellular location">
    <subcellularLocation>
        <location evidence="4">Cell membrane</location>
        <topology evidence="4">Multi-pass membrane protein</topology>
    </subcellularLocation>
</comment>
<dbReference type="CDD" id="cd00082">
    <property type="entry name" value="HisKA"/>
    <property type="match status" value="1"/>
</dbReference>
<dbReference type="InterPro" id="IPR005467">
    <property type="entry name" value="His_kinase_dom"/>
</dbReference>
<dbReference type="InterPro" id="IPR003594">
    <property type="entry name" value="HATPase_dom"/>
</dbReference>
<keyword evidence="6" id="KW-1003">Cell membrane</keyword>
<evidence type="ECO:0000313" key="26">
    <source>
        <dbReference type="Proteomes" id="UP001589619"/>
    </source>
</evidence>
<dbReference type="Gene3D" id="6.10.340.10">
    <property type="match status" value="1"/>
</dbReference>
<keyword evidence="16" id="KW-0346">Stress response</keyword>
<keyword evidence="17" id="KW-0843">Virulence</keyword>
<accession>A0ABV5W6K8</accession>
<keyword evidence="22" id="KW-0812">Transmembrane</keyword>
<evidence type="ECO:0000256" key="1">
    <source>
        <dbReference type="ARBA" id="ARBA00000085"/>
    </source>
</evidence>
<keyword evidence="14" id="KW-0904">Protein phosphatase</keyword>
<keyword evidence="18 22" id="KW-0472">Membrane</keyword>
<evidence type="ECO:0000256" key="22">
    <source>
        <dbReference type="SAM" id="Phobius"/>
    </source>
</evidence>
<dbReference type="SMART" id="SM00388">
    <property type="entry name" value="HisKA"/>
    <property type="match status" value="1"/>
</dbReference>
<keyword evidence="8" id="KW-0808">Transferase</keyword>
<keyword evidence="26" id="KW-1185">Reference proteome</keyword>
<dbReference type="SMART" id="SM00387">
    <property type="entry name" value="HATPase_c"/>
    <property type="match status" value="1"/>
</dbReference>
<dbReference type="SUPFAM" id="SSF47384">
    <property type="entry name" value="Homodimeric domain of signal transducing histidine kinase"/>
    <property type="match status" value="1"/>
</dbReference>
<name>A0ABV5W6K8_9BACL</name>
<evidence type="ECO:0000256" key="18">
    <source>
        <dbReference type="ARBA" id="ARBA00023136"/>
    </source>
</evidence>
<dbReference type="SUPFAM" id="SSF55874">
    <property type="entry name" value="ATPase domain of HSP90 chaperone/DNA topoisomerase II/histidine kinase"/>
    <property type="match status" value="1"/>
</dbReference>
<evidence type="ECO:0000256" key="3">
    <source>
        <dbReference type="ARBA" id="ARBA00001946"/>
    </source>
</evidence>
<proteinExistence type="predicted"/>
<comment type="cofactor">
    <cofactor evidence="3">
        <name>Mg(2+)</name>
        <dbReference type="ChEBI" id="CHEBI:18420"/>
    </cofactor>
</comment>
<evidence type="ECO:0000256" key="2">
    <source>
        <dbReference type="ARBA" id="ARBA00001936"/>
    </source>
</evidence>
<comment type="catalytic activity">
    <reaction evidence="1">
        <text>ATP + protein L-histidine = ADP + protein N-phospho-L-histidine.</text>
        <dbReference type="EC" id="2.7.13.3"/>
    </reaction>
</comment>
<evidence type="ECO:0000256" key="20">
    <source>
        <dbReference type="ARBA" id="ARBA00040454"/>
    </source>
</evidence>
<dbReference type="SMART" id="SM00304">
    <property type="entry name" value="HAMP"/>
    <property type="match status" value="1"/>
</dbReference>
<evidence type="ECO:0000256" key="10">
    <source>
        <dbReference type="ARBA" id="ARBA00022777"/>
    </source>
</evidence>
<evidence type="ECO:0000259" key="24">
    <source>
        <dbReference type="PROSITE" id="PS50885"/>
    </source>
</evidence>
<dbReference type="Gene3D" id="3.30.565.10">
    <property type="entry name" value="Histidine kinase-like ATPase, C-terminal domain"/>
    <property type="match status" value="1"/>
</dbReference>
<keyword evidence="15" id="KW-0902">Two-component regulatory system</keyword>
<evidence type="ECO:0000259" key="23">
    <source>
        <dbReference type="PROSITE" id="PS50109"/>
    </source>
</evidence>
<dbReference type="InterPro" id="IPR050980">
    <property type="entry name" value="2C_sensor_his_kinase"/>
</dbReference>
<dbReference type="PROSITE" id="PS50109">
    <property type="entry name" value="HIS_KIN"/>
    <property type="match status" value="1"/>
</dbReference>
<evidence type="ECO:0000256" key="4">
    <source>
        <dbReference type="ARBA" id="ARBA00004651"/>
    </source>
</evidence>
<keyword evidence="10 25" id="KW-0418">Kinase</keyword>
<evidence type="ECO:0000256" key="9">
    <source>
        <dbReference type="ARBA" id="ARBA00022741"/>
    </source>
</evidence>
<comment type="cofactor">
    <cofactor evidence="2">
        <name>Mn(2+)</name>
        <dbReference type="ChEBI" id="CHEBI:29035"/>
    </cofactor>
</comment>
<feature type="domain" description="HAMP" evidence="24">
    <location>
        <begin position="189"/>
        <end position="241"/>
    </location>
</feature>
<dbReference type="InterPro" id="IPR036890">
    <property type="entry name" value="HATPase_C_sf"/>
</dbReference>
<dbReference type="EMBL" id="JBHMAG010000020">
    <property type="protein sequence ID" value="MFB9756005.1"/>
    <property type="molecule type" value="Genomic_DNA"/>
</dbReference>
<dbReference type="CDD" id="cd00075">
    <property type="entry name" value="HATPase"/>
    <property type="match status" value="1"/>
</dbReference>
<feature type="domain" description="Histidine kinase" evidence="23">
    <location>
        <begin position="249"/>
        <end position="459"/>
    </location>
</feature>
<reference evidence="25 26" key="1">
    <citation type="submission" date="2024-09" db="EMBL/GenBank/DDBJ databases">
        <authorList>
            <person name="Sun Q."/>
            <person name="Mori K."/>
        </authorList>
    </citation>
    <scope>NUCLEOTIDE SEQUENCE [LARGE SCALE GENOMIC DNA]</scope>
    <source>
        <strain evidence="25 26">JCM 12520</strain>
    </source>
</reference>
<keyword evidence="12" id="KW-0067">ATP-binding</keyword>
<evidence type="ECO:0000256" key="17">
    <source>
        <dbReference type="ARBA" id="ARBA00023026"/>
    </source>
</evidence>
<dbReference type="InterPro" id="IPR004358">
    <property type="entry name" value="Sig_transdc_His_kin-like_C"/>
</dbReference>
<evidence type="ECO:0000256" key="5">
    <source>
        <dbReference type="ARBA" id="ARBA00012438"/>
    </source>
</evidence>
<feature type="transmembrane region" description="Helical" evidence="22">
    <location>
        <begin position="6"/>
        <end position="30"/>
    </location>
</feature>
<organism evidence="25 26">
    <name type="scientific">Paenibacillus hodogayensis</name>
    <dbReference type="NCBI Taxonomy" id="279208"/>
    <lineage>
        <taxon>Bacteria</taxon>
        <taxon>Bacillati</taxon>
        <taxon>Bacillota</taxon>
        <taxon>Bacilli</taxon>
        <taxon>Bacillales</taxon>
        <taxon>Paenibacillaceae</taxon>
        <taxon>Paenibacillus</taxon>
    </lineage>
</organism>
<dbReference type="EC" id="2.7.13.3" evidence="5"/>
<keyword evidence="19" id="KW-0464">Manganese</keyword>
<comment type="caution">
    <text evidence="25">The sequence shown here is derived from an EMBL/GenBank/DDBJ whole genome shotgun (WGS) entry which is preliminary data.</text>
</comment>
<dbReference type="InterPro" id="IPR003661">
    <property type="entry name" value="HisK_dim/P_dom"/>
</dbReference>
<keyword evidence="7" id="KW-0597">Phosphoprotein</keyword>
<dbReference type="RefSeq" id="WP_344913483.1">
    <property type="nucleotide sequence ID" value="NZ_BAAAYO010000012.1"/>
</dbReference>
<sequence length="459" mass="49833">MKLVHQINLAFGISLVLVLAITGIVIHYVLLGHFIGTQKEDMRTVGEALTASFTKATLQDDEMKTGTAFERTAVVPVIPLVSGMSAVVTDDAGNIVTDTVTSTTAAVGASSTAISLQAVRLAQPMDIQFTTTGATGYLVQRNPIPQGTLTLYTPMNKIKAIEQELLGRLLIVFGAGVALMFGLSLLITNRLIKPLNRLRTELRKVTERRFSDVELIETGGEIGSVAQTVYDMAGELNKFIQVQKHFFQNASHELKTPLMSIAGYAEGIRDGVFEGEGVRKGLDIILSESDRMKNIVTEMTLLAKLDSEEHIFRIDDVQLKDVLNETSERINPLLVRKGLALHMEHDALIGLVVRGDRDKLLQALLNIVSNAVRYARRDIYLRAALRDGKVEITVSDDGDGIPDELLPYLFHRFVKGKDGDSGLGLAIARAIVERCGGLITARNGSNGGAVFTLGFPPAG</sequence>
<dbReference type="Pfam" id="PF02518">
    <property type="entry name" value="HATPase_c"/>
    <property type="match status" value="1"/>
</dbReference>
<keyword evidence="13" id="KW-0460">Magnesium</keyword>
<keyword evidence="22" id="KW-1133">Transmembrane helix</keyword>
<evidence type="ECO:0000256" key="15">
    <source>
        <dbReference type="ARBA" id="ARBA00023012"/>
    </source>
</evidence>
<dbReference type="Pfam" id="PF00512">
    <property type="entry name" value="HisKA"/>
    <property type="match status" value="1"/>
</dbReference>
<dbReference type="InterPro" id="IPR036097">
    <property type="entry name" value="HisK_dim/P_sf"/>
</dbReference>
<dbReference type="Gene3D" id="1.10.287.130">
    <property type="match status" value="1"/>
</dbReference>
<dbReference type="Proteomes" id="UP001589619">
    <property type="component" value="Unassembled WGS sequence"/>
</dbReference>
<protein>
    <recommendedName>
        <fullName evidence="20">Signal transduction histidine-protein kinase/phosphatase MprB</fullName>
        <ecNumber evidence="5">2.7.13.3</ecNumber>
    </recommendedName>
    <alternativeName>
        <fullName evidence="21">Mycobacterial persistence regulator B</fullName>
    </alternativeName>
</protein>
<evidence type="ECO:0000256" key="12">
    <source>
        <dbReference type="ARBA" id="ARBA00022840"/>
    </source>
</evidence>